<reference evidence="2" key="1">
    <citation type="journal article" date="2021" name="Proc. Natl. Acad. Sci. U.S.A.">
        <title>A Catalog of Tens of Thousands of Viruses from Human Metagenomes Reveals Hidden Associations with Chronic Diseases.</title>
        <authorList>
            <person name="Tisza M.J."/>
            <person name="Buck C.B."/>
        </authorList>
    </citation>
    <scope>NUCLEOTIDE SEQUENCE</scope>
    <source>
        <strain evidence="2">CtBtV12</strain>
    </source>
</reference>
<dbReference type="SUPFAM" id="SSF88659">
    <property type="entry name" value="Sigma3 and sigma4 domains of RNA polymerase sigma factors"/>
    <property type="match status" value="1"/>
</dbReference>
<dbReference type="InterPro" id="IPR013324">
    <property type="entry name" value="RNA_pol_sigma_r3/r4-like"/>
</dbReference>
<dbReference type="InterPro" id="IPR007630">
    <property type="entry name" value="RNA_pol_sigma70_r4"/>
</dbReference>
<dbReference type="Pfam" id="PF04545">
    <property type="entry name" value="Sigma70_r4"/>
    <property type="match status" value="1"/>
</dbReference>
<sequence length="124" mass="13991">MTDGQDVRALLKSIGGLKRRVAEMDRQVEQMRDMNAGAYAEELGRLAEGLRAEYAHALALIEAVPDAAGREVLELRYLSGLTWMQIARRMGYEERQVRRIHQRALRCAADVRAKGDRGDRKAPV</sequence>
<organism evidence="2">
    <name type="scientific">Myoviridae sp. ctBtV12</name>
    <dbReference type="NCBI Taxonomy" id="2825049"/>
    <lineage>
        <taxon>Viruses</taxon>
        <taxon>Duplodnaviria</taxon>
        <taxon>Heunggongvirae</taxon>
        <taxon>Uroviricota</taxon>
        <taxon>Caudoviricetes</taxon>
    </lineage>
</organism>
<proteinExistence type="predicted"/>
<dbReference type="EMBL" id="BK015999">
    <property type="protein sequence ID" value="DAF88926.1"/>
    <property type="molecule type" value="Genomic_DNA"/>
</dbReference>
<evidence type="ECO:0000259" key="1">
    <source>
        <dbReference type="Pfam" id="PF04545"/>
    </source>
</evidence>
<dbReference type="InterPro" id="IPR036388">
    <property type="entry name" value="WH-like_DNA-bd_sf"/>
</dbReference>
<protein>
    <submittedName>
        <fullName evidence="2">Sigma70</fullName>
    </submittedName>
</protein>
<accession>A0A8S5U3E8</accession>
<dbReference type="Gene3D" id="1.10.10.10">
    <property type="entry name" value="Winged helix-like DNA-binding domain superfamily/Winged helix DNA-binding domain"/>
    <property type="match status" value="1"/>
</dbReference>
<dbReference type="GO" id="GO:0003700">
    <property type="term" value="F:DNA-binding transcription factor activity"/>
    <property type="evidence" value="ECO:0007669"/>
    <property type="project" value="InterPro"/>
</dbReference>
<name>A0A8S5U3E8_9CAUD</name>
<dbReference type="GO" id="GO:0006352">
    <property type="term" value="P:DNA-templated transcription initiation"/>
    <property type="evidence" value="ECO:0007669"/>
    <property type="project" value="InterPro"/>
</dbReference>
<evidence type="ECO:0000313" key="2">
    <source>
        <dbReference type="EMBL" id="DAF88926.1"/>
    </source>
</evidence>
<feature type="domain" description="RNA polymerase sigma-70 region 4" evidence="1">
    <location>
        <begin position="70"/>
        <end position="106"/>
    </location>
</feature>